<accession>A0AAW2YIQ3</accession>
<dbReference type="Gene3D" id="3.20.20.140">
    <property type="entry name" value="Metal-dependent hydrolases"/>
    <property type="match status" value="1"/>
</dbReference>
<comment type="caution">
    <text evidence="3">The sequence shown here is derived from an EMBL/GenBank/DDBJ whole genome shotgun (WGS) entry which is preliminary data.</text>
</comment>
<organism evidence="3 4">
    <name type="scientific">Acrasis kona</name>
    <dbReference type="NCBI Taxonomy" id="1008807"/>
    <lineage>
        <taxon>Eukaryota</taxon>
        <taxon>Discoba</taxon>
        <taxon>Heterolobosea</taxon>
        <taxon>Tetramitia</taxon>
        <taxon>Eutetramitia</taxon>
        <taxon>Acrasidae</taxon>
        <taxon>Acrasis</taxon>
    </lineage>
</organism>
<proteinExistence type="inferred from homology"/>
<dbReference type="SUPFAM" id="SSF51556">
    <property type="entry name" value="Metallo-dependent hydrolases"/>
    <property type="match status" value="1"/>
</dbReference>
<keyword evidence="4" id="KW-1185">Reference proteome</keyword>
<comment type="similarity">
    <text evidence="1">Belongs to the metallo-dependent hydrolases superfamily.</text>
</comment>
<protein>
    <submittedName>
        <fullName evidence="3">L-rhamnono-1,4-lactonase</fullName>
    </submittedName>
</protein>
<name>A0AAW2YIQ3_9EUKA</name>
<dbReference type="GO" id="GO:0016787">
    <property type="term" value="F:hydrolase activity"/>
    <property type="evidence" value="ECO:0007669"/>
    <property type="project" value="InterPro"/>
</dbReference>
<feature type="domain" description="Amidohydrolase-related" evidence="2">
    <location>
        <begin position="4"/>
        <end position="287"/>
    </location>
</feature>
<evidence type="ECO:0000313" key="4">
    <source>
        <dbReference type="Proteomes" id="UP001431209"/>
    </source>
</evidence>
<evidence type="ECO:0000259" key="2">
    <source>
        <dbReference type="Pfam" id="PF04909"/>
    </source>
</evidence>
<evidence type="ECO:0000313" key="3">
    <source>
        <dbReference type="EMBL" id="KAL0477177.1"/>
    </source>
</evidence>
<dbReference type="Pfam" id="PF04909">
    <property type="entry name" value="Amidohydro_2"/>
    <property type="match status" value="1"/>
</dbReference>
<dbReference type="PANTHER" id="PTHR43569:SF2">
    <property type="entry name" value="AMIDOHYDROLASE-RELATED DOMAIN-CONTAINING PROTEIN"/>
    <property type="match status" value="1"/>
</dbReference>
<dbReference type="InterPro" id="IPR032466">
    <property type="entry name" value="Metal_Hydrolase"/>
</dbReference>
<dbReference type="EMBL" id="JAOPGA020000148">
    <property type="protein sequence ID" value="KAL0477177.1"/>
    <property type="molecule type" value="Genomic_DNA"/>
</dbReference>
<dbReference type="AlphaFoldDB" id="A0AAW2YIQ3"/>
<dbReference type="PANTHER" id="PTHR43569">
    <property type="entry name" value="AMIDOHYDROLASE"/>
    <property type="match status" value="1"/>
</dbReference>
<dbReference type="Proteomes" id="UP001431209">
    <property type="component" value="Unassembled WGS sequence"/>
</dbReference>
<evidence type="ECO:0000256" key="1">
    <source>
        <dbReference type="ARBA" id="ARBA00038310"/>
    </source>
</evidence>
<gene>
    <name evidence="3" type="ORF">AKO1_005725</name>
</gene>
<dbReference type="InterPro" id="IPR052350">
    <property type="entry name" value="Metallo-dep_Lactonases"/>
</dbReference>
<dbReference type="InterPro" id="IPR006680">
    <property type="entry name" value="Amidohydro-rel"/>
</dbReference>
<reference evidence="3 4" key="1">
    <citation type="submission" date="2024-03" db="EMBL/GenBank/DDBJ databases">
        <title>The Acrasis kona genome and developmental transcriptomes reveal deep origins of eukaryotic multicellular pathways.</title>
        <authorList>
            <person name="Sheikh S."/>
            <person name="Fu C.-J."/>
            <person name="Brown M.W."/>
            <person name="Baldauf S.L."/>
        </authorList>
    </citation>
    <scope>NUCLEOTIDE SEQUENCE [LARGE SCALE GENOMIC DNA]</scope>
    <source>
        <strain evidence="3 4">ATCC MYA-3509</strain>
    </source>
</reference>
<sequence length="292" mass="33265">MSSIDSHVHIFDQDHCDKLAWNKPGGLLYKSHTIDEYPGERDIVFVEVDRRNDLSHQVHQNCIDEANYASSIDRVKAVIAWAPMPLGRAELLKYIKEMPSKVVGFRYLLQDKPKGTVLQPKFIESLTLLSELDLVFEFGIDTNGSGLWQLEECLQVLKILDQNGLKGRYIVDHMAKPPLRKQELLPEWASLMKSIAEHKNVYCKLSGCLTELPLDILSDNNKIVSLIEQPIKQVLEAFADRCLFGSDWPVCNFAGSYEQWKTVLTTVLSGTAVDQDLIWFKNAQSIYKINKD</sequence>